<feature type="domain" description="SPK" evidence="1">
    <location>
        <begin position="10"/>
        <end position="86"/>
    </location>
</feature>
<dbReference type="HOGENOM" id="CLU_1908535_0_0_1"/>
<accession>G0NGH0</accession>
<name>G0NGH0_CAEBE</name>
<gene>
    <name evidence="2" type="ORF">CAEBREN_17100</name>
</gene>
<dbReference type="SMART" id="SM00583">
    <property type="entry name" value="SPK"/>
    <property type="match status" value="1"/>
</dbReference>
<keyword evidence="3" id="KW-1185">Reference proteome</keyword>
<reference evidence="3" key="1">
    <citation type="submission" date="2011-07" db="EMBL/GenBank/DDBJ databases">
        <authorList>
            <consortium name="Caenorhabditis brenneri Sequencing and Analysis Consortium"/>
            <person name="Wilson R.K."/>
        </authorList>
    </citation>
    <scope>NUCLEOTIDE SEQUENCE [LARGE SCALE GENOMIC DNA]</scope>
    <source>
        <strain evidence="3">PB2801</strain>
    </source>
</reference>
<proteinExistence type="predicted"/>
<dbReference type="Pfam" id="PF04435">
    <property type="entry name" value="SPK"/>
    <property type="match status" value="1"/>
</dbReference>
<evidence type="ECO:0000313" key="3">
    <source>
        <dbReference type="Proteomes" id="UP000008068"/>
    </source>
</evidence>
<dbReference type="Proteomes" id="UP000008068">
    <property type="component" value="Unassembled WGS sequence"/>
</dbReference>
<dbReference type="InParanoid" id="G0NGH0"/>
<dbReference type="InterPro" id="IPR006570">
    <property type="entry name" value="SPK_dom"/>
</dbReference>
<evidence type="ECO:0000259" key="1">
    <source>
        <dbReference type="SMART" id="SM00583"/>
    </source>
</evidence>
<evidence type="ECO:0000313" key="2">
    <source>
        <dbReference type="EMBL" id="EGT60036.1"/>
    </source>
</evidence>
<dbReference type="EMBL" id="GL379880">
    <property type="protein sequence ID" value="EGT60036.1"/>
    <property type="molecule type" value="Genomic_DNA"/>
</dbReference>
<protein>
    <recommendedName>
        <fullName evidence="1">SPK domain-containing protein</fullName>
    </recommendedName>
</protein>
<dbReference type="AlphaFoldDB" id="G0NGH0"/>
<sequence length="133" mass="15363">MGRPWGSHAEDTGLLQFLLEKVKEVNPSSSKMRPFAYEYQRKTGKYPRDIAFFVRRLKEHADVTLDDRRRIIEYKKKEKGGLELKGTHDIVTNATCPRSQFRPYIQQFGSPILAPKNRLILKKGSSKVRVGKS</sequence>
<organism evidence="3">
    <name type="scientific">Caenorhabditis brenneri</name>
    <name type="common">Nematode worm</name>
    <dbReference type="NCBI Taxonomy" id="135651"/>
    <lineage>
        <taxon>Eukaryota</taxon>
        <taxon>Metazoa</taxon>
        <taxon>Ecdysozoa</taxon>
        <taxon>Nematoda</taxon>
        <taxon>Chromadorea</taxon>
        <taxon>Rhabditida</taxon>
        <taxon>Rhabditina</taxon>
        <taxon>Rhabditomorpha</taxon>
        <taxon>Rhabditoidea</taxon>
        <taxon>Rhabditidae</taxon>
        <taxon>Peloderinae</taxon>
        <taxon>Caenorhabditis</taxon>
    </lineage>
</organism>